<accession>A0A0A0I649</accession>
<feature type="transmembrane region" description="Helical" evidence="8">
    <location>
        <begin position="21"/>
        <end position="40"/>
    </location>
</feature>
<evidence type="ECO:0000256" key="1">
    <source>
        <dbReference type="ARBA" id="ARBA00004651"/>
    </source>
</evidence>
<dbReference type="RefSeq" id="WP_039255319.1">
    <property type="nucleotide sequence ID" value="NZ_JENJ01000028.1"/>
</dbReference>
<name>A0A0A0I649_CLONO</name>
<feature type="transmembrane region" description="Helical" evidence="8">
    <location>
        <begin position="209"/>
        <end position="231"/>
    </location>
</feature>
<sequence length="297" mass="32383">MTNENRLNKFKNEYLGRSISTICGYLIVVITIIILSFITLKGIKLFTKDGYGLGDFLFKKAWNPESNRAEFGALIFISGSILVTLGAIIVSTPLSIALSIFINIISPKIGERFLKPAMELFVGIPSVVYGWLGITLLVPAIKSIFKGIGFGLLSSIIVLSIMILPTITSISSDAIKSIPKRYIEASYGLGATRWQTIVKVIIPSSKNGILTAIILGMARAFGEALAVQMLIGNSIKFPRNITDTTSTLTSIITMDMANTIFGTTWNDAIWSLALLLLIISFIFILIIKIIAKRGDVK</sequence>
<feature type="transmembrane region" description="Helical" evidence="8">
    <location>
        <begin position="147"/>
        <end position="171"/>
    </location>
</feature>
<dbReference type="Pfam" id="PF00528">
    <property type="entry name" value="BPD_transp_1"/>
    <property type="match status" value="1"/>
</dbReference>
<dbReference type="SUPFAM" id="SSF161098">
    <property type="entry name" value="MetI-like"/>
    <property type="match status" value="1"/>
</dbReference>
<dbReference type="InterPro" id="IPR000515">
    <property type="entry name" value="MetI-like"/>
</dbReference>
<organism evidence="11 12">
    <name type="scientific">Clostridium novyi A str. 4552</name>
    <dbReference type="NCBI Taxonomy" id="1444289"/>
    <lineage>
        <taxon>Bacteria</taxon>
        <taxon>Bacillati</taxon>
        <taxon>Bacillota</taxon>
        <taxon>Clostridia</taxon>
        <taxon>Eubacteriales</taxon>
        <taxon>Clostridiaceae</taxon>
        <taxon>Clostridium</taxon>
    </lineage>
</organism>
<dbReference type="NCBIfam" id="TIGR02138">
    <property type="entry name" value="phosphate_pstC"/>
    <property type="match status" value="1"/>
</dbReference>
<protein>
    <recommendedName>
        <fullName evidence="9">Phosphate transport system permease protein</fullName>
    </recommendedName>
</protein>
<evidence type="ECO:0000256" key="4">
    <source>
        <dbReference type="ARBA" id="ARBA00022475"/>
    </source>
</evidence>
<comment type="subcellular location">
    <subcellularLocation>
        <location evidence="1 8">Cell membrane</location>
        <topology evidence="1 8">Multi-pass membrane protein</topology>
    </subcellularLocation>
</comment>
<gene>
    <name evidence="11" type="ORF">Z968_07590</name>
</gene>
<comment type="caution">
    <text evidence="11">The sequence shown here is derived from an EMBL/GenBank/DDBJ whole genome shotgun (WGS) entry which is preliminary data.</text>
</comment>
<proteinExistence type="inferred from homology"/>
<dbReference type="PROSITE" id="PS50928">
    <property type="entry name" value="ABC_TM1"/>
    <property type="match status" value="1"/>
</dbReference>
<evidence type="ECO:0000313" key="12">
    <source>
        <dbReference type="Proteomes" id="UP000030012"/>
    </source>
</evidence>
<keyword evidence="5 8" id="KW-0812">Transmembrane</keyword>
<dbReference type="EMBL" id="JENJ01000028">
    <property type="protein sequence ID" value="KGM96093.1"/>
    <property type="molecule type" value="Genomic_DNA"/>
</dbReference>
<evidence type="ECO:0000256" key="8">
    <source>
        <dbReference type="RuleBase" id="RU363032"/>
    </source>
</evidence>
<keyword evidence="6 8" id="KW-1133">Transmembrane helix</keyword>
<evidence type="ECO:0000256" key="7">
    <source>
        <dbReference type="ARBA" id="ARBA00023136"/>
    </source>
</evidence>
<feature type="transmembrane region" description="Helical" evidence="8">
    <location>
        <begin position="268"/>
        <end position="291"/>
    </location>
</feature>
<dbReference type="PANTHER" id="PTHR30425">
    <property type="entry name" value="PHOSPHATE TRANSPORT SYSTEM PERMEASE PROTEIN PST"/>
    <property type="match status" value="1"/>
</dbReference>
<evidence type="ECO:0000256" key="6">
    <source>
        <dbReference type="ARBA" id="ARBA00022989"/>
    </source>
</evidence>
<dbReference type="GO" id="GO:0006817">
    <property type="term" value="P:phosphate ion transport"/>
    <property type="evidence" value="ECO:0007669"/>
    <property type="project" value="UniProtKB-KW"/>
</dbReference>
<keyword evidence="4 9" id="KW-1003">Cell membrane</keyword>
<dbReference type="InterPro" id="IPR051124">
    <property type="entry name" value="Phosphate_Transport_Permease"/>
</dbReference>
<keyword evidence="3 8" id="KW-0813">Transport</keyword>
<dbReference type="PANTHER" id="PTHR30425:SF2">
    <property type="entry name" value="ABC TRANSPORTER PERMEASE PROTEIN YQGH-RELATED"/>
    <property type="match status" value="1"/>
</dbReference>
<evidence type="ECO:0000256" key="5">
    <source>
        <dbReference type="ARBA" id="ARBA00022692"/>
    </source>
</evidence>
<evidence type="ECO:0000256" key="3">
    <source>
        <dbReference type="ARBA" id="ARBA00022448"/>
    </source>
</evidence>
<keyword evidence="7 8" id="KW-0472">Membrane</keyword>
<dbReference type="OrthoDB" id="9785113at2"/>
<feature type="domain" description="ABC transmembrane type-1" evidence="10">
    <location>
        <begin position="77"/>
        <end position="287"/>
    </location>
</feature>
<dbReference type="AlphaFoldDB" id="A0A0A0I649"/>
<dbReference type="InterPro" id="IPR035906">
    <property type="entry name" value="MetI-like_sf"/>
</dbReference>
<dbReference type="Proteomes" id="UP000030012">
    <property type="component" value="Unassembled WGS sequence"/>
</dbReference>
<dbReference type="CDD" id="cd06261">
    <property type="entry name" value="TM_PBP2"/>
    <property type="match status" value="1"/>
</dbReference>
<feature type="transmembrane region" description="Helical" evidence="8">
    <location>
        <begin position="117"/>
        <end position="141"/>
    </location>
</feature>
<dbReference type="GO" id="GO:0005886">
    <property type="term" value="C:plasma membrane"/>
    <property type="evidence" value="ECO:0007669"/>
    <property type="project" value="UniProtKB-SubCell"/>
</dbReference>
<reference evidence="11 12" key="1">
    <citation type="submission" date="2014-01" db="EMBL/GenBank/DDBJ databases">
        <title>Plasmidome dynamics in the species complex Clostridium novyi sensu lato converts strains of independent lineages into distinctly different pathogens.</title>
        <authorList>
            <person name="Skarin H."/>
            <person name="Segerman B."/>
        </authorList>
    </citation>
    <scope>NUCLEOTIDE SEQUENCE [LARGE SCALE GENOMIC DNA]</scope>
    <source>
        <strain evidence="11 12">4552</strain>
    </source>
</reference>
<comment type="similarity">
    <text evidence="2 9">Belongs to the binding-protein-dependent transport system permease family. CysTW subfamily.</text>
</comment>
<dbReference type="InterPro" id="IPR011864">
    <property type="entry name" value="Phosphate_PstC"/>
</dbReference>
<evidence type="ECO:0000259" key="10">
    <source>
        <dbReference type="PROSITE" id="PS50928"/>
    </source>
</evidence>
<keyword evidence="9" id="KW-0592">Phosphate transport</keyword>
<dbReference type="GO" id="GO:0005315">
    <property type="term" value="F:phosphate transmembrane transporter activity"/>
    <property type="evidence" value="ECO:0007669"/>
    <property type="project" value="InterPro"/>
</dbReference>
<evidence type="ECO:0000313" key="11">
    <source>
        <dbReference type="EMBL" id="KGM96093.1"/>
    </source>
</evidence>
<evidence type="ECO:0000256" key="2">
    <source>
        <dbReference type="ARBA" id="ARBA00007069"/>
    </source>
</evidence>
<dbReference type="Gene3D" id="1.10.3720.10">
    <property type="entry name" value="MetI-like"/>
    <property type="match status" value="1"/>
</dbReference>
<comment type="function">
    <text evidence="9">Part of the binding-protein-dependent transport system for phosphate; probably responsible for the translocation of the substrate across the membrane.</text>
</comment>
<feature type="transmembrane region" description="Helical" evidence="8">
    <location>
        <begin position="72"/>
        <end position="105"/>
    </location>
</feature>
<evidence type="ECO:0000256" key="9">
    <source>
        <dbReference type="RuleBase" id="RU363054"/>
    </source>
</evidence>